<organism evidence="1 2">
    <name type="scientific">Dendryphion nanum</name>
    <dbReference type="NCBI Taxonomy" id="256645"/>
    <lineage>
        <taxon>Eukaryota</taxon>
        <taxon>Fungi</taxon>
        <taxon>Dikarya</taxon>
        <taxon>Ascomycota</taxon>
        <taxon>Pezizomycotina</taxon>
        <taxon>Dothideomycetes</taxon>
        <taxon>Pleosporomycetidae</taxon>
        <taxon>Pleosporales</taxon>
        <taxon>Torulaceae</taxon>
        <taxon>Dendryphion</taxon>
    </lineage>
</organism>
<dbReference type="OrthoDB" id="4840564at2759"/>
<evidence type="ECO:0000313" key="2">
    <source>
        <dbReference type="Proteomes" id="UP000700596"/>
    </source>
</evidence>
<evidence type="ECO:0000313" key="1">
    <source>
        <dbReference type="EMBL" id="KAH7125479.1"/>
    </source>
</evidence>
<dbReference type="AlphaFoldDB" id="A0A9P9IND5"/>
<dbReference type="SUPFAM" id="SSF52047">
    <property type="entry name" value="RNI-like"/>
    <property type="match status" value="1"/>
</dbReference>
<keyword evidence="2" id="KW-1185">Reference proteome</keyword>
<comment type="caution">
    <text evidence="1">The sequence shown here is derived from an EMBL/GenBank/DDBJ whole genome shotgun (WGS) entry which is preliminary data.</text>
</comment>
<proteinExistence type="predicted"/>
<reference evidence="1" key="1">
    <citation type="journal article" date="2021" name="Nat. Commun.">
        <title>Genetic determinants of endophytism in the Arabidopsis root mycobiome.</title>
        <authorList>
            <person name="Mesny F."/>
            <person name="Miyauchi S."/>
            <person name="Thiergart T."/>
            <person name="Pickel B."/>
            <person name="Atanasova L."/>
            <person name="Karlsson M."/>
            <person name="Huettel B."/>
            <person name="Barry K.W."/>
            <person name="Haridas S."/>
            <person name="Chen C."/>
            <person name="Bauer D."/>
            <person name="Andreopoulos W."/>
            <person name="Pangilinan J."/>
            <person name="LaButti K."/>
            <person name="Riley R."/>
            <person name="Lipzen A."/>
            <person name="Clum A."/>
            <person name="Drula E."/>
            <person name="Henrissat B."/>
            <person name="Kohler A."/>
            <person name="Grigoriev I.V."/>
            <person name="Martin F.M."/>
            <person name="Hacquard S."/>
        </authorList>
    </citation>
    <scope>NUCLEOTIDE SEQUENCE</scope>
    <source>
        <strain evidence="1">MPI-CAGE-CH-0243</strain>
    </source>
</reference>
<name>A0A9P9IND5_9PLEO</name>
<gene>
    <name evidence="1" type="ORF">B0J11DRAFT_614849</name>
</gene>
<dbReference type="EMBL" id="JAGMWT010000007">
    <property type="protein sequence ID" value="KAH7125479.1"/>
    <property type="molecule type" value="Genomic_DNA"/>
</dbReference>
<protein>
    <submittedName>
        <fullName evidence="1">Uncharacterized protein</fullName>
    </submittedName>
</protein>
<accession>A0A9P9IND5</accession>
<dbReference type="Proteomes" id="UP000700596">
    <property type="component" value="Unassembled WGS sequence"/>
</dbReference>
<sequence>MGRLRQTHLGSSIRKALTIADPGLPHYAGSNIIFRLPDELLISIVEFAAFNPLSKCRMIQCGNCGTCWGIYMWNRKCLTALSMTCGRFHAIATPLIFRLIDIGYPDEVLPPSERVVKMHRILKENPKYWQHCQSLQLYIPDLRSYEASQYWAITDILKWSKKLKCLTIHGGFEGMSGQYTLPSWILINKLIFHNKGIEHIQLSRHGCGIQLTHIKNRINLPKLKTLQVFGIYEAKDDPFDLPIERFRTASFTTLILSDFGERPEAMRLLIHWPATLIYFKFIDFYNNPYVMDYPLFESWLLIHRHTLTHVNISYLSSLGSNRLFNATRFPHLVFLQLSRWQMESTSEFHAEDANVLGPSVETFGWEFTIYDQHCEGWTAFDDPECFWIGELIKAAIVRKSVLKNIKITFSPDHWNATSRELGYPWDKIDKLRDEVARPNGIDISYNEPSISKEKWLEFLVKYCGTKEEHGSPLKEDMNKAEPEYHGEDIREYLYTLPRDVWGT</sequence>